<evidence type="ECO:0000256" key="1">
    <source>
        <dbReference type="SAM" id="MobiDB-lite"/>
    </source>
</evidence>
<proteinExistence type="predicted"/>
<organism evidence="2 3">
    <name type="scientific">Candidatus Brachybacterium merdavium</name>
    <dbReference type="NCBI Taxonomy" id="2838513"/>
    <lineage>
        <taxon>Bacteria</taxon>
        <taxon>Bacillati</taxon>
        <taxon>Actinomycetota</taxon>
        <taxon>Actinomycetes</taxon>
        <taxon>Micrococcales</taxon>
        <taxon>Dermabacteraceae</taxon>
        <taxon>Brachybacterium</taxon>
    </lineage>
</organism>
<feature type="compositionally biased region" description="Gly residues" evidence="1">
    <location>
        <begin position="241"/>
        <end position="252"/>
    </location>
</feature>
<dbReference type="EMBL" id="DWZH01000038">
    <property type="protein sequence ID" value="HJB09929.1"/>
    <property type="molecule type" value="Genomic_DNA"/>
</dbReference>
<protein>
    <submittedName>
        <fullName evidence="2">Uncharacterized protein</fullName>
    </submittedName>
</protein>
<feature type="compositionally biased region" description="Low complexity" evidence="1">
    <location>
        <begin position="371"/>
        <end position="386"/>
    </location>
</feature>
<feature type="compositionally biased region" description="Basic and acidic residues" evidence="1">
    <location>
        <begin position="1"/>
        <end position="10"/>
    </location>
</feature>
<feature type="region of interest" description="Disordered" evidence="1">
    <location>
        <begin position="110"/>
        <end position="139"/>
    </location>
</feature>
<feature type="region of interest" description="Disordered" evidence="1">
    <location>
        <begin position="208"/>
        <end position="310"/>
    </location>
</feature>
<reference evidence="2" key="2">
    <citation type="submission" date="2021-04" db="EMBL/GenBank/DDBJ databases">
        <authorList>
            <person name="Gilroy R."/>
        </authorList>
    </citation>
    <scope>NUCLEOTIDE SEQUENCE</scope>
    <source>
        <strain evidence="2">ChiHjej13B12-24818</strain>
    </source>
</reference>
<feature type="compositionally biased region" description="Basic residues" evidence="1">
    <location>
        <begin position="23"/>
        <end position="33"/>
    </location>
</feature>
<feature type="compositionally biased region" description="Low complexity" evidence="1">
    <location>
        <begin position="216"/>
        <end position="231"/>
    </location>
</feature>
<sequence length="515" mass="53586">MDDFDGERFARGGQSLAAASARPGRRAGRRSARGRGEVPTSRVIHRDEDREELRCAQSGHPAAIRVRALSEAGRDQLRREVQLLATLEVGGIGAAPAVLEVEDEGYVREGAAPLRGRRGRRSAEDATPGTSERQGQARARESLEALIDALHERGWVLGAPLGEGAGIRTDGSVTVLDLSGLRPHEATGARLEDRRWVDSVLRDEGRTLRRRIDARGTPLPSGPSSPALPTTVDEPSPHAGGPVGGGMPGQPGGTVPSGDPAPLDAAGPEPDVPFAEPFDGCEQEAPSLRPLPAPMTPHRATPSQGLRAGRVRSRLRGAGLGRRVQEVLRAPRPRRIALLSAAAVLIAGGALGSGAWWLVPESSAPAPPAGAAPSASSPADGSTGAPEGTEHPRIIDPLSLATDLAHTRYEYVTGHGTDAVAAPGSPAEEADEQVRRAYQGTVVEGGQPEVLAAHVVAGPTPQGTARLEAEIVTPAHTVTESDGSSAPVAATAAATVQLELSWRDGHWRVSEFHPG</sequence>
<feature type="region of interest" description="Disordered" evidence="1">
    <location>
        <begin position="364"/>
        <end position="393"/>
    </location>
</feature>
<feature type="region of interest" description="Disordered" evidence="1">
    <location>
        <begin position="1"/>
        <end position="60"/>
    </location>
</feature>
<accession>A0A9D2LCC1</accession>
<evidence type="ECO:0000313" key="2">
    <source>
        <dbReference type="EMBL" id="HJB09929.1"/>
    </source>
</evidence>
<evidence type="ECO:0000313" key="3">
    <source>
        <dbReference type="Proteomes" id="UP000823823"/>
    </source>
</evidence>
<name>A0A9D2LCC1_9MICO</name>
<feature type="compositionally biased region" description="Basic and acidic residues" evidence="1">
    <location>
        <begin position="44"/>
        <end position="54"/>
    </location>
</feature>
<dbReference type="Proteomes" id="UP000823823">
    <property type="component" value="Unassembled WGS sequence"/>
</dbReference>
<dbReference type="AlphaFoldDB" id="A0A9D2LCC1"/>
<reference evidence="2" key="1">
    <citation type="journal article" date="2021" name="PeerJ">
        <title>Extensive microbial diversity within the chicken gut microbiome revealed by metagenomics and culture.</title>
        <authorList>
            <person name="Gilroy R."/>
            <person name="Ravi A."/>
            <person name="Getino M."/>
            <person name="Pursley I."/>
            <person name="Horton D.L."/>
            <person name="Alikhan N.F."/>
            <person name="Baker D."/>
            <person name="Gharbi K."/>
            <person name="Hall N."/>
            <person name="Watson M."/>
            <person name="Adriaenssens E.M."/>
            <person name="Foster-Nyarko E."/>
            <person name="Jarju S."/>
            <person name="Secka A."/>
            <person name="Antonio M."/>
            <person name="Oren A."/>
            <person name="Chaudhuri R.R."/>
            <person name="La Ragione R."/>
            <person name="Hildebrand F."/>
            <person name="Pallen M.J."/>
        </authorList>
    </citation>
    <scope>NUCLEOTIDE SEQUENCE</scope>
    <source>
        <strain evidence="2">ChiHjej13B12-24818</strain>
    </source>
</reference>
<gene>
    <name evidence="2" type="ORF">H9786_05285</name>
</gene>
<comment type="caution">
    <text evidence="2">The sequence shown here is derived from an EMBL/GenBank/DDBJ whole genome shotgun (WGS) entry which is preliminary data.</text>
</comment>